<evidence type="ECO:0000313" key="2">
    <source>
        <dbReference type="EMBL" id="KAH3798340.1"/>
    </source>
</evidence>
<keyword evidence="3" id="KW-1185">Reference proteome</keyword>
<proteinExistence type="predicted"/>
<evidence type="ECO:0000256" key="1">
    <source>
        <dbReference type="SAM" id="MobiDB-lite"/>
    </source>
</evidence>
<dbReference type="Proteomes" id="UP000828390">
    <property type="component" value="Unassembled WGS sequence"/>
</dbReference>
<comment type="caution">
    <text evidence="2">The sequence shown here is derived from an EMBL/GenBank/DDBJ whole genome shotgun (WGS) entry which is preliminary data.</text>
</comment>
<evidence type="ECO:0000313" key="3">
    <source>
        <dbReference type="Proteomes" id="UP000828390"/>
    </source>
</evidence>
<dbReference type="EMBL" id="JAIWYP010000007">
    <property type="protein sequence ID" value="KAH3798340.1"/>
    <property type="molecule type" value="Genomic_DNA"/>
</dbReference>
<sequence length="136" mass="15224">MMEYANTAFMQNVQFRDTLCPGYVLKGRKRSVVDCGRTCASDVIWSILRSCRIKPNNNNQCSGSANDIDNSNAINNNSITNNRRGFNNTNNSSNNDHFNHNPSSGDIPGAMCIERQLSLDSEYELYRLKVPVCGTH</sequence>
<gene>
    <name evidence="2" type="ORF">DPMN_151939</name>
</gene>
<feature type="region of interest" description="Disordered" evidence="1">
    <location>
        <begin position="78"/>
        <end position="103"/>
    </location>
</feature>
<protein>
    <submittedName>
        <fullName evidence="2">Uncharacterized protein</fullName>
    </submittedName>
</protein>
<feature type="compositionally biased region" description="Low complexity" evidence="1">
    <location>
        <begin position="78"/>
        <end position="96"/>
    </location>
</feature>
<accession>A0A9D4FGK0</accession>
<name>A0A9D4FGK0_DREPO</name>
<reference evidence="2" key="2">
    <citation type="submission" date="2020-11" db="EMBL/GenBank/DDBJ databases">
        <authorList>
            <person name="McCartney M.A."/>
            <person name="Auch B."/>
            <person name="Kono T."/>
            <person name="Mallez S."/>
            <person name="Becker A."/>
            <person name="Gohl D.M."/>
            <person name="Silverstein K.A.T."/>
            <person name="Koren S."/>
            <person name="Bechman K.B."/>
            <person name="Herman A."/>
            <person name="Abrahante J.E."/>
            <person name="Garbe J."/>
        </authorList>
    </citation>
    <scope>NUCLEOTIDE SEQUENCE</scope>
    <source>
        <strain evidence="2">Duluth1</strain>
        <tissue evidence="2">Whole animal</tissue>
    </source>
</reference>
<organism evidence="2 3">
    <name type="scientific">Dreissena polymorpha</name>
    <name type="common">Zebra mussel</name>
    <name type="synonym">Mytilus polymorpha</name>
    <dbReference type="NCBI Taxonomy" id="45954"/>
    <lineage>
        <taxon>Eukaryota</taxon>
        <taxon>Metazoa</taxon>
        <taxon>Spiralia</taxon>
        <taxon>Lophotrochozoa</taxon>
        <taxon>Mollusca</taxon>
        <taxon>Bivalvia</taxon>
        <taxon>Autobranchia</taxon>
        <taxon>Heteroconchia</taxon>
        <taxon>Euheterodonta</taxon>
        <taxon>Imparidentia</taxon>
        <taxon>Neoheterodontei</taxon>
        <taxon>Myida</taxon>
        <taxon>Dreissenoidea</taxon>
        <taxon>Dreissenidae</taxon>
        <taxon>Dreissena</taxon>
    </lineage>
</organism>
<dbReference type="AlphaFoldDB" id="A0A9D4FGK0"/>
<reference evidence="2" key="1">
    <citation type="journal article" date="2019" name="bioRxiv">
        <title>The Genome of the Zebra Mussel, Dreissena polymorpha: A Resource for Invasive Species Research.</title>
        <authorList>
            <person name="McCartney M.A."/>
            <person name="Auch B."/>
            <person name="Kono T."/>
            <person name="Mallez S."/>
            <person name="Zhang Y."/>
            <person name="Obille A."/>
            <person name="Becker A."/>
            <person name="Abrahante J.E."/>
            <person name="Garbe J."/>
            <person name="Badalamenti J.P."/>
            <person name="Herman A."/>
            <person name="Mangelson H."/>
            <person name="Liachko I."/>
            <person name="Sullivan S."/>
            <person name="Sone E.D."/>
            <person name="Koren S."/>
            <person name="Silverstein K.A.T."/>
            <person name="Beckman K.B."/>
            <person name="Gohl D.M."/>
        </authorList>
    </citation>
    <scope>NUCLEOTIDE SEQUENCE</scope>
    <source>
        <strain evidence="2">Duluth1</strain>
        <tissue evidence="2">Whole animal</tissue>
    </source>
</reference>